<keyword evidence="3" id="KW-0413">Isomerase</keyword>
<proteinExistence type="predicted"/>
<dbReference type="PANTHER" id="PTHR11469:SF1">
    <property type="entry name" value="GLUCOSE-6-PHOSPHATE ISOMERASE"/>
    <property type="match status" value="1"/>
</dbReference>
<dbReference type="EMBL" id="CAFBNH010000002">
    <property type="protein sequence ID" value="CAB4939692.1"/>
    <property type="molecule type" value="Genomic_DNA"/>
</dbReference>
<dbReference type="GO" id="GO:0006094">
    <property type="term" value="P:gluconeogenesis"/>
    <property type="evidence" value="ECO:0007669"/>
    <property type="project" value="UniProtKB-KW"/>
</dbReference>
<organism evidence="8">
    <name type="scientific">freshwater metagenome</name>
    <dbReference type="NCBI Taxonomy" id="449393"/>
    <lineage>
        <taxon>unclassified sequences</taxon>
        <taxon>metagenomes</taxon>
        <taxon>ecological metagenomes</taxon>
    </lineage>
</organism>
<evidence type="ECO:0000313" key="8">
    <source>
        <dbReference type="EMBL" id="CAB4826732.1"/>
    </source>
</evidence>
<evidence type="ECO:0000256" key="3">
    <source>
        <dbReference type="ARBA" id="ARBA00023235"/>
    </source>
</evidence>
<dbReference type="EMBL" id="CAEZZW010000002">
    <property type="protein sequence ID" value="CAB4777596.1"/>
    <property type="molecule type" value="Genomic_DNA"/>
</dbReference>
<dbReference type="PRINTS" id="PR00662">
    <property type="entry name" value="G6PISOMERASE"/>
</dbReference>
<evidence type="ECO:0000313" key="9">
    <source>
        <dbReference type="EMBL" id="CAB4873204.1"/>
    </source>
</evidence>
<dbReference type="GO" id="GO:0051156">
    <property type="term" value="P:glucose 6-phosphate metabolic process"/>
    <property type="evidence" value="ECO:0007669"/>
    <property type="project" value="TreeGrafter"/>
</dbReference>
<dbReference type="GO" id="GO:0004347">
    <property type="term" value="F:glucose-6-phosphate isomerase activity"/>
    <property type="evidence" value="ECO:0007669"/>
    <property type="project" value="InterPro"/>
</dbReference>
<dbReference type="EMBL" id="CAEZYM010000002">
    <property type="protein sequence ID" value="CAB4719087.1"/>
    <property type="molecule type" value="Genomic_DNA"/>
</dbReference>
<name>A0A6J7A1T6_9ZZZZ</name>
<dbReference type="AlphaFoldDB" id="A0A6J7A1T6"/>
<dbReference type="PROSITE" id="PS51463">
    <property type="entry name" value="P_GLUCOSE_ISOMERASE_3"/>
    <property type="match status" value="1"/>
</dbReference>
<dbReference type="GO" id="GO:0097367">
    <property type="term" value="F:carbohydrate derivative binding"/>
    <property type="evidence" value="ECO:0007669"/>
    <property type="project" value="InterPro"/>
</dbReference>
<keyword evidence="2" id="KW-0324">Glycolysis</keyword>
<evidence type="ECO:0000313" key="4">
    <source>
        <dbReference type="EMBL" id="CAB4329451.1"/>
    </source>
</evidence>
<evidence type="ECO:0000313" key="5">
    <source>
        <dbReference type="EMBL" id="CAB4687605.1"/>
    </source>
</evidence>
<dbReference type="GO" id="GO:0048029">
    <property type="term" value="F:monosaccharide binding"/>
    <property type="evidence" value="ECO:0007669"/>
    <property type="project" value="TreeGrafter"/>
</dbReference>
<dbReference type="Gene3D" id="3.40.50.10490">
    <property type="entry name" value="Glucose-6-phosphate isomerase like protein, domain 1"/>
    <property type="match status" value="2"/>
</dbReference>
<evidence type="ECO:0000313" key="7">
    <source>
        <dbReference type="EMBL" id="CAB4777596.1"/>
    </source>
</evidence>
<dbReference type="PANTHER" id="PTHR11469">
    <property type="entry name" value="GLUCOSE-6-PHOSPHATE ISOMERASE"/>
    <property type="match status" value="1"/>
</dbReference>
<reference evidence="8" key="1">
    <citation type="submission" date="2020-05" db="EMBL/GenBank/DDBJ databases">
        <authorList>
            <person name="Chiriac C."/>
            <person name="Salcher M."/>
            <person name="Ghai R."/>
            <person name="Kavagutti S V."/>
        </authorList>
    </citation>
    <scope>NUCLEOTIDE SEQUENCE</scope>
</reference>
<dbReference type="EMBL" id="CAFBOC010000004">
    <property type="protein sequence ID" value="CAB4971919.1"/>
    <property type="molecule type" value="Genomic_DNA"/>
</dbReference>
<gene>
    <name evidence="5" type="ORF">UFOPK2510_00450</name>
    <name evidence="6" type="ORF">UFOPK2718_00335</name>
    <name evidence="7" type="ORF">UFOPK2936_00640</name>
    <name evidence="8" type="ORF">UFOPK3174_00605</name>
    <name evidence="9" type="ORF">UFOPK3328_01190</name>
    <name evidence="10" type="ORF">UFOPK3779_00445</name>
    <name evidence="11" type="ORF">UFOPK3913_00488</name>
    <name evidence="4" type="ORF">UFOPK4107_00030</name>
</gene>
<evidence type="ECO:0000256" key="1">
    <source>
        <dbReference type="ARBA" id="ARBA00022432"/>
    </source>
</evidence>
<evidence type="ECO:0000313" key="10">
    <source>
        <dbReference type="EMBL" id="CAB4939692.1"/>
    </source>
</evidence>
<dbReference type="EMBL" id="CAESAE010000001">
    <property type="protein sequence ID" value="CAB4329451.1"/>
    <property type="molecule type" value="Genomic_DNA"/>
</dbReference>
<evidence type="ECO:0000313" key="11">
    <source>
        <dbReference type="EMBL" id="CAB4971919.1"/>
    </source>
</evidence>
<evidence type="ECO:0000313" key="6">
    <source>
        <dbReference type="EMBL" id="CAB4719087.1"/>
    </source>
</evidence>
<dbReference type="EMBL" id="CAFABH010000008">
    <property type="protein sequence ID" value="CAB4826732.1"/>
    <property type="molecule type" value="Genomic_DNA"/>
</dbReference>
<dbReference type="Pfam" id="PF00342">
    <property type="entry name" value="PGI"/>
    <property type="match status" value="1"/>
</dbReference>
<dbReference type="EMBL" id="CAFBLD010000008">
    <property type="protein sequence ID" value="CAB4873204.1"/>
    <property type="molecule type" value="Genomic_DNA"/>
</dbReference>
<dbReference type="GO" id="GO:0006096">
    <property type="term" value="P:glycolytic process"/>
    <property type="evidence" value="ECO:0007669"/>
    <property type="project" value="UniProtKB-KW"/>
</dbReference>
<protein>
    <submittedName>
        <fullName evidence="8">Unannotated protein</fullName>
    </submittedName>
</protein>
<dbReference type="SUPFAM" id="SSF53697">
    <property type="entry name" value="SIS domain"/>
    <property type="match status" value="1"/>
</dbReference>
<sequence>MITLHGPATSHIDRLDPRYSTLIAASARLAKKDPTLWGKDAEKLAATRLNWVDLPRTSRTLLPELDALAAKFRNFSRVVLCGMGGSSLGPEVIAASYKKNLFVLDSTDPQHVAQAIAGDLSTTVVIVSSKSGSTIETSSQRSLFEESFLTAGLNPIDHMVIVTDPHSPLDQDARARGFIVVNADPDVGGRFSALSAFGLVPAALIGVDVSVLLDSADDAIESFHRAHSTAADVAYLISFFTEQYIALNDADSPLPGLGDWIEQLIAESTGKDGIGRLPIVIESSTAPVSGTCLSISFSQGGDLVVQGPLGAQFIFWEWVTALVGVALHIDPFNQPNVTTAKEQTATLLSQWDSQLPQLVPTSSDGSIDIYSQGKTVTDTLKALIDSVAPDGYIAIMAYCDRFSDRELAQLRSILAQKSGRPVTFGWGPRFLHSTGQFHKGGQTNGVFLQITADAHHDLAIPGESFSFHTLLMAQALGDALTLNQKSLQVSRLHMRNREIGVSEILLAAREIV</sequence>
<keyword evidence="1" id="KW-0312">Gluconeogenesis</keyword>
<dbReference type="InterPro" id="IPR001672">
    <property type="entry name" value="G6P_Isomerase"/>
</dbReference>
<dbReference type="EMBL" id="CAEZXO010000002">
    <property type="protein sequence ID" value="CAB4687605.1"/>
    <property type="molecule type" value="Genomic_DNA"/>
</dbReference>
<dbReference type="GO" id="GO:0005829">
    <property type="term" value="C:cytosol"/>
    <property type="evidence" value="ECO:0007669"/>
    <property type="project" value="TreeGrafter"/>
</dbReference>
<evidence type="ECO:0000256" key="2">
    <source>
        <dbReference type="ARBA" id="ARBA00023152"/>
    </source>
</evidence>
<accession>A0A6J7A1T6</accession>
<dbReference type="InterPro" id="IPR046348">
    <property type="entry name" value="SIS_dom_sf"/>
</dbReference>